<feature type="region of interest" description="Disordered" evidence="1">
    <location>
        <begin position="1"/>
        <end position="21"/>
    </location>
</feature>
<dbReference type="STRING" id="1003195.SCATT_22720"/>
<feature type="region of interest" description="Disordered" evidence="1">
    <location>
        <begin position="265"/>
        <end position="299"/>
    </location>
</feature>
<protein>
    <submittedName>
        <fullName evidence="2">Uncharacterized protein</fullName>
    </submittedName>
</protein>
<gene>
    <name evidence="2" type="ordered locus">SCATT_22720</name>
</gene>
<sequence length="299" mass="32850">MNHQQIERMTPAPAPARIGQGTAVEQSRAAAEVQAAVVVAQQCPRDVQRAIAEMGQVCGNPRLAEKAFYSYPKGKTTVTGPSVFLARELARIWGNMQHGLIEMRRDDQYGESEMQAFAWDVEKNSRVSTTFIVPHKRDKRGGPEKLTELRDIYENNTNNGARRVRQAIFAVLPDWFVEDAIETCRRTLRDGGGVPLPMRIANAVARFETLGVTGEQLKTRVGRPSGRWTEHDVVELGILFQSIERREVTVEEAFPARQVTAAEITASTTAPQAATEPAAGHAPAAEWPQVAQPGSGAAR</sequence>
<dbReference type="KEGG" id="scy:SCATT_22720"/>
<accession>F8JY67</accession>
<dbReference type="EMBL" id="CP003219">
    <property type="protein sequence ID" value="AEW94643.1"/>
    <property type="molecule type" value="Genomic_DNA"/>
</dbReference>
<accession>G8WPE1</accession>
<evidence type="ECO:0000256" key="1">
    <source>
        <dbReference type="SAM" id="MobiDB-lite"/>
    </source>
</evidence>
<dbReference type="AlphaFoldDB" id="F8JY67"/>
<dbReference type="OrthoDB" id="2936921at2"/>
<organism evidence="2 3">
    <name type="scientific">Streptantibioticus cattleyicolor (strain ATCC 35852 / DSM 46488 / JCM 4925 / NBRC 14057 / NRRL 8057)</name>
    <name type="common">Streptomyces cattleya</name>
    <dbReference type="NCBI Taxonomy" id="1003195"/>
    <lineage>
        <taxon>Bacteria</taxon>
        <taxon>Bacillati</taxon>
        <taxon>Actinomycetota</taxon>
        <taxon>Actinomycetes</taxon>
        <taxon>Kitasatosporales</taxon>
        <taxon>Streptomycetaceae</taxon>
        <taxon>Streptantibioticus</taxon>
    </lineage>
</organism>
<dbReference type="eggNOG" id="ENOG502ZA3S">
    <property type="taxonomic scope" value="Bacteria"/>
</dbReference>
<proteinExistence type="predicted"/>
<evidence type="ECO:0000313" key="3">
    <source>
        <dbReference type="Proteomes" id="UP000007842"/>
    </source>
</evidence>
<reference evidence="3" key="1">
    <citation type="submission" date="2011-12" db="EMBL/GenBank/DDBJ databases">
        <title>Complete genome sequence of Streptomyces cattleya strain DSM 46488.</title>
        <authorList>
            <person name="Ou H.-Y."/>
            <person name="Li P."/>
            <person name="Zhao C."/>
            <person name="O'Hagan D."/>
            <person name="Deng Z."/>
        </authorList>
    </citation>
    <scope>NUCLEOTIDE SEQUENCE [LARGE SCALE GENOMIC DNA]</scope>
    <source>
        <strain evidence="3">ATCC 35852 / DSM 46488 / JCM 4925 / NBRC 14057 / NRRL 8057</strain>
    </source>
</reference>
<name>F8JY67_STREN</name>
<dbReference type="PATRIC" id="fig|1003195.11.peg.3802"/>
<dbReference type="Proteomes" id="UP000007842">
    <property type="component" value="Chromosome"/>
</dbReference>
<keyword evidence="3" id="KW-1185">Reference proteome</keyword>
<dbReference type="RefSeq" id="WP_014143035.1">
    <property type="nucleotide sequence ID" value="NC_016111.1"/>
</dbReference>
<feature type="compositionally biased region" description="Low complexity" evidence="1">
    <location>
        <begin position="265"/>
        <end position="285"/>
    </location>
</feature>
<dbReference type="HOGENOM" id="CLU_058613_0_0_11"/>
<dbReference type="KEGG" id="sct:SCAT_2289"/>
<evidence type="ECO:0000313" key="2">
    <source>
        <dbReference type="EMBL" id="AEW94643.1"/>
    </source>
</evidence>